<dbReference type="Gene3D" id="2.60.40.2250">
    <property type="match status" value="1"/>
</dbReference>
<dbReference type="InterPro" id="IPR048930">
    <property type="entry name" value="Bact_transglu_N_2"/>
</dbReference>
<sequence length="283" mass="31189">MRFEVACTLTYEVAAANTPFLFNVEAQRTSHQRVLDEALVLSPRTRPETFLMPESGNRYFRITAGPGPLELRYRAVVELAPAIHDPAAVREVDGGRLPLPVLFHLYPSRYIESDLLEQFARKEFGRLPRGYNRVVAVCNWVHDHLDYIAGSSNEQTSARDTLLQRQGVCRDFAHLAIAFCRALGIPARFVSAYAWRLSPPDFHAVMEAWLEGPEGGAWFVFDPTRKAAADGMVRIGIGRDAAEVAFCTPFGAVEYGVPEVSIVAPGQAGDEPLTTGAVTLADV</sequence>
<evidence type="ECO:0000259" key="1">
    <source>
        <dbReference type="SMART" id="SM00460"/>
    </source>
</evidence>
<dbReference type="Proteomes" id="UP001201985">
    <property type="component" value="Unassembled WGS sequence"/>
</dbReference>
<dbReference type="Pfam" id="PF21295">
    <property type="entry name" value="Bact_transglu_N_2"/>
    <property type="match status" value="1"/>
</dbReference>
<dbReference type="InterPro" id="IPR002931">
    <property type="entry name" value="Transglutaminase-like"/>
</dbReference>
<reference evidence="2 3" key="1">
    <citation type="submission" date="2022-03" db="EMBL/GenBank/DDBJ databases">
        <title>Complete genome analysis of Roseomonas KG 17.1 : a prolific producer of plant growth promoters.</title>
        <authorList>
            <person name="Saadouli I."/>
            <person name="Najjari A."/>
            <person name="Mosbah A."/>
            <person name="Ouzari H.I."/>
        </authorList>
    </citation>
    <scope>NUCLEOTIDE SEQUENCE [LARGE SCALE GENOMIC DNA]</scope>
    <source>
        <strain evidence="2 3">KG17-1</strain>
    </source>
</reference>
<dbReference type="PANTHER" id="PTHR33490">
    <property type="entry name" value="BLR5614 PROTEIN-RELATED"/>
    <property type="match status" value="1"/>
</dbReference>
<gene>
    <name evidence="2" type="ORF">MON41_08090</name>
</gene>
<dbReference type="SUPFAM" id="SSF54001">
    <property type="entry name" value="Cysteine proteinases"/>
    <property type="match status" value="1"/>
</dbReference>
<dbReference type="SMART" id="SM00460">
    <property type="entry name" value="TGc"/>
    <property type="match status" value="1"/>
</dbReference>
<comment type="caution">
    <text evidence="2">The sequence shown here is derived from an EMBL/GenBank/DDBJ whole genome shotgun (WGS) entry which is preliminary data.</text>
</comment>
<dbReference type="Pfam" id="PF01841">
    <property type="entry name" value="Transglut_core"/>
    <property type="match status" value="1"/>
</dbReference>
<organism evidence="2 3">
    <name type="scientific">Teichococcus vastitatis</name>
    <dbReference type="NCBI Taxonomy" id="2307076"/>
    <lineage>
        <taxon>Bacteria</taxon>
        <taxon>Pseudomonadati</taxon>
        <taxon>Pseudomonadota</taxon>
        <taxon>Alphaproteobacteria</taxon>
        <taxon>Acetobacterales</taxon>
        <taxon>Roseomonadaceae</taxon>
        <taxon>Roseomonas</taxon>
    </lineage>
</organism>
<dbReference type="PANTHER" id="PTHR33490:SF12">
    <property type="entry name" value="BLL5557 PROTEIN"/>
    <property type="match status" value="1"/>
</dbReference>
<dbReference type="EMBL" id="JALBUU010000004">
    <property type="protein sequence ID" value="MCI0753718.1"/>
    <property type="molecule type" value="Genomic_DNA"/>
</dbReference>
<dbReference type="Gene3D" id="3.10.620.30">
    <property type="match status" value="1"/>
</dbReference>
<evidence type="ECO:0000313" key="2">
    <source>
        <dbReference type="EMBL" id="MCI0753718.1"/>
    </source>
</evidence>
<keyword evidence="3" id="KW-1185">Reference proteome</keyword>
<name>A0ABS9W3D9_9PROT</name>
<feature type="domain" description="Transglutaminase-like" evidence="1">
    <location>
        <begin position="161"/>
        <end position="225"/>
    </location>
</feature>
<proteinExistence type="predicted"/>
<accession>A0ABS9W3D9</accession>
<evidence type="ECO:0000313" key="3">
    <source>
        <dbReference type="Proteomes" id="UP001201985"/>
    </source>
</evidence>
<dbReference type="RefSeq" id="WP_120008072.1">
    <property type="nucleotide sequence ID" value="NZ_JALBUU010000004.1"/>
</dbReference>
<protein>
    <submittedName>
        <fullName evidence="2">Transglutaminase family protein</fullName>
    </submittedName>
</protein>
<dbReference type="InterPro" id="IPR038765">
    <property type="entry name" value="Papain-like_cys_pep_sf"/>
</dbReference>